<accession>A0A146G007</accession>
<sequence>MGGHGYGIRLTVISSPRAQQKCPDIDAKGNYGRGKCHKSYPNPKHRRLLPREGRTLFQRSRQHLETLQRQPVLKKPLSRSECDISLYHMSA</sequence>
<gene>
    <name evidence="1" type="ORF">RIB2604_03500380</name>
</gene>
<evidence type="ECO:0000313" key="2">
    <source>
        <dbReference type="Proteomes" id="UP000075230"/>
    </source>
</evidence>
<reference evidence="1 2" key="1">
    <citation type="journal article" date="2016" name="DNA Res.">
        <title>Genome sequence of Aspergillus luchuensis NBRC 4314.</title>
        <authorList>
            <person name="Yamada O."/>
            <person name="Machida M."/>
            <person name="Hosoyama A."/>
            <person name="Goto M."/>
            <person name="Takahashi T."/>
            <person name="Futagami T."/>
            <person name="Yamagata Y."/>
            <person name="Takeuchi M."/>
            <person name="Kobayashi T."/>
            <person name="Koike H."/>
            <person name="Abe K."/>
            <person name="Asai K."/>
            <person name="Arita M."/>
            <person name="Fujita N."/>
            <person name="Fukuda K."/>
            <person name="Higa K."/>
            <person name="Horikawa H."/>
            <person name="Ishikawa T."/>
            <person name="Jinno K."/>
            <person name="Kato Y."/>
            <person name="Kirimura K."/>
            <person name="Mizutani O."/>
            <person name="Nakasone K."/>
            <person name="Sano M."/>
            <person name="Shiraishi Y."/>
            <person name="Tsukahara M."/>
            <person name="Gomi K."/>
        </authorList>
    </citation>
    <scope>NUCLEOTIDE SEQUENCE [LARGE SCALE GENOMIC DNA]</scope>
    <source>
        <strain evidence="1 2">RIB 2604</strain>
    </source>
</reference>
<evidence type="ECO:0000313" key="1">
    <source>
        <dbReference type="EMBL" id="GAT30482.1"/>
    </source>
</evidence>
<dbReference type="Proteomes" id="UP000075230">
    <property type="component" value="Unassembled WGS sequence"/>
</dbReference>
<dbReference type="AlphaFoldDB" id="A0A146G007"/>
<name>A0A146G007_ASPKA</name>
<proteinExistence type="predicted"/>
<reference evidence="2" key="2">
    <citation type="submission" date="2016-02" db="EMBL/GenBank/DDBJ databases">
        <title>Genome sequencing of Aspergillus luchuensis NBRC 4314.</title>
        <authorList>
            <person name="Yamada O."/>
        </authorList>
    </citation>
    <scope>NUCLEOTIDE SEQUENCE [LARGE SCALE GENOMIC DNA]</scope>
    <source>
        <strain evidence="2">RIB 2604</strain>
    </source>
</reference>
<dbReference type="EMBL" id="BCWF01000034">
    <property type="protein sequence ID" value="GAT30482.1"/>
    <property type="molecule type" value="Genomic_DNA"/>
</dbReference>
<comment type="caution">
    <text evidence="1">The sequence shown here is derived from an EMBL/GenBank/DDBJ whole genome shotgun (WGS) entry which is preliminary data.</text>
</comment>
<protein>
    <submittedName>
        <fullName evidence="1">Uncharacterized protein</fullName>
    </submittedName>
</protein>
<organism evidence="1 2">
    <name type="scientific">Aspergillus kawachii</name>
    <name type="common">White koji mold</name>
    <name type="synonym">Aspergillus awamori var. kawachi</name>
    <dbReference type="NCBI Taxonomy" id="1069201"/>
    <lineage>
        <taxon>Eukaryota</taxon>
        <taxon>Fungi</taxon>
        <taxon>Dikarya</taxon>
        <taxon>Ascomycota</taxon>
        <taxon>Pezizomycotina</taxon>
        <taxon>Eurotiomycetes</taxon>
        <taxon>Eurotiomycetidae</taxon>
        <taxon>Eurotiales</taxon>
        <taxon>Aspergillaceae</taxon>
        <taxon>Aspergillus</taxon>
        <taxon>Aspergillus subgen. Circumdati</taxon>
    </lineage>
</organism>